<protein>
    <submittedName>
        <fullName evidence="3">Uncharacterized protein LOC111470838 isoform X1</fullName>
    </submittedName>
</protein>
<organism evidence="2 3">
    <name type="scientific">Cucurbita maxima</name>
    <name type="common">Pumpkin</name>
    <name type="synonym">Winter squash</name>
    <dbReference type="NCBI Taxonomy" id="3661"/>
    <lineage>
        <taxon>Eukaryota</taxon>
        <taxon>Viridiplantae</taxon>
        <taxon>Streptophyta</taxon>
        <taxon>Embryophyta</taxon>
        <taxon>Tracheophyta</taxon>
        <taxon>Spermatophyta</taxon>
        <taxon>Magnoliopsida</taxon>
        <taxon>eudicotyledons</taxon>
        <taxon>Gunneridae</taxon>
        <taxon>Pentapetalae</taxon>
        <taxon>rosids</taxon>
        <taxon>fabids</taxon>
        <taxon>Cucurbitales</taxon>
        <taxon>Cucurbitaceae</taxon>
        <taxon>Cucurbiteae</taxon>
        <taxon>Cucurbita</taxon>
    </lineage>
</organism>
<dbReference type="Proteomes" id="UP000504608">
    <property type="component" value="Unplaced"/>
</dbReference>
<evidence type="ECO:0000256" key="1">
    <source>
        <dbReference type="SAM" id="MobiDB-lite"/>
    </source>
</evidence>
<proteinExistence type="predicted"/>
<dbReference type="KEGG" id="cmax:111470838"/>
<dbReference type="GeneID" id="111470838"/>
<gene>
    <name evidence="3" type="primary">LOC111470838</name>
</gene>
<dbReference type="OrthoDB" id="1939753at2759"/>
<feature type="region of interest" description="Disordered" evidence="1">
    <location>
        <begin position="273"/>
        <end position="295"/>
    </location>
</feature>
<accession>A0A6J1I9C6</accession>
<dbReference type="PANTHER" id="PTHR35746">
    <property type="entry name" value="PENTATRICOPEPTIDE REPEAT (PPR) SUPERFAMILY PROTEIN"/>
    <property type="match status" value="1"/>
</dbReference>
<name>A0A6J1I9C6_CUCMA</name>
<reference evidence="3" key="1">
    <citation type="submission" date="2025-08" db="UniProtKB">
        <authorList>
            <consortium name="RefSeq"/>
        </authorList>
    </citation>
    <scope>IDENTIFICATION</scope>
    <source>
        <tissue evidence="3">Young leaves</tissue>
    </source>
</reference>
<keyword evidence="2" id="KW-1185">Reference proteome</keyword>
<dbReference type="AlphaFoldDB" id="A0A6J1I9C6"/>
<evidence type="ECO:0000313" key="3">
    <source>
        <dbReference type="RefSeq" id="XP_022972253.1"/>
    </source>
</evidence>
<dbReference type="PANTHER" id="PTHR35746:SF1">
    <property type="entry name" value="PENTATRICOPEPTIDE REPEAT (PPR) SUPERFAMILY PROTEIN"/>
    <property type="match status" value="1"/>
</dbReference>
<sequence>MEHRDQRQESHGVHVCNKCGWPFSSSHPSAKRRRAHKRVCGTIEGFKLVESEANTLLAVSDNDGHHNSSSLEVLGGSCSDKGVDGTKTKPKEYKDQVFSDAVAEFSEGIGPNKSMGDALNSESTSKMVAEDEMNSSRATNDTEVLETTIHQSGSEQEHEINQELLNIETDSRIPLSCSSTENQKVENSIVAETAIDRSGNVQETKVDQELVNLVTDLGSPLFISSTEQETKFNQELVVLHDDHMNMTTASDLYPIEPETIVPLQQERNIDSAENMPRCSLPSPDTRYDEKKNEGFGSFKNSAEIAALPGRMDNDKSEPVPKMEETIEIPTEPTAHKGNDLESCSCHILLETDEIKERNDNVHLPSVSSDLNVVERPEALVDDSKDHKDLKLTNYVVQDPHEGVGGLGDNFKDPVCEESFSTSQAEPFDPASRVASFDTGVKNVSVDVKADCTRNSNEEVEEIPVKEVNATQIKSELGENEKHDKSRTLSDAANFGIDSVPSASFSPEVEPVASSMHSLDNLSENVTDIVSDENSAAPTGNLKKLDDNDVGIGGVLLADDENKAGACGRHSEDTAQIYLPEEKVSTGIDSTMLESTTNSRENKCHAVAEERANESHRKFSGTESADTKSFGIRLVSNAQPSVKDDDHGNDQSCNVADFSAVQNSSDIHSNKEANLVSVSNESVTGRSDASRDGSVSQLVGDVRITSETWQDDTVKNDVKPQLTSSLLDASVDASSQTDSLEGNWGSVSVLSTQSDLPAVVDGEATLQARDEAAGNNSKRMEAATKRQHSDRSDLFEPPSFMTLVEPEGGGIQSTGASEIQTDENQQQPNPASLQAGWFPSYTHVAKDSPGRKKNEAVIAKVTNWSTGKPHTALKNLLDDAALENKQKSSPTRKENLASMIQKDENSTENSVVNATVGSVTRLRSPASQLGNREIPNEWNSPARYPSAIRRERRKGKPYWAQFVCCSSVH</sequence>
<dbReference type="RefSeq" id="XP_022972253.1">
    <property type="nucleotide sequence ID" value="XM_023116485.1"/>
</dbReference>
<feature type="region of interest" description="Disordered" evidence="1">
    <location>
        <begin position="769"/>
        <end position="797"/>
    </location>
</feature>
<evidence type="ECO:0000313" key="2">
    <source>
        <dbReference type="Proteomes" id="UP000504608"/>
    </source>
</evidence>
<feature type="compositionally biased region" description="Basic and acidic residues" evidence="1">
    <location>
        <begin position="769"/>
        <end position="793"/>
    </location>
</feature>